<dbReference type="KEGG" id="dgg:DGI_0064"/>
<dbReference type="GO" id="GO:0016787">
    <property type="term" value="F:hydrolase activity"/>
    <property type="evidence" value="ECO:0007669"/>
    <property type="project" value="UniProtKB-KW"/>
</dbReference>
<evidence type="ECO:0000313" key="2">
    <source>
        <dbReference type="Proteomes" id="UP000016587"/>
    </source>
</evidence>
<accession>T2G732</accession>
<dbReference type="InterPro" id="IPR008979">
    <property type="entry name" value="Galactose-bd-like_sf"/>
</dbReference>
<dbReference type="SUPFAM" id="SSF49785">
    <property type="entry name" value="Galactose-binding domain-like"/>
    <property type="match status" value="1"/>
</dbReference>
<dbReference type="PATRIC" id="fig|1121448.10.peg.64"/>
<dbReference type="EMBL" id="CP006585">
    <property type="protein sequence ID" value="AGW12004.1"/>
    <property type="molecule type" value="Genomic_DNA"/>
</dbReference>
<dbReference type="Gene3D" id="2.60.120.260">
    <property type="entry name" value="Galactose-binding domain-like"/>
    <property type="match status" value="1"/>
</dbReference>
<evidence type="ECO:0000313" key="1">
    <source>
        <dbReference type="EMBL" id="AGW12004.1"/>
    </source>
</evidence>
<keyword evidence="1" id="KW-0378">Hydrolase</keyword>
<name>T2G732_MEGG1</name>
<dbReference type="AlphaFoldDB" id="T2G732"/>
<protein>
    <submittedName>
        <fullName evidence="1">Putative glycoside hydrolase family protein</fullName>
    </submittedName>
</protein>
<reference evidence="2" key="2">
    <citation type="submission" date="2013-07" db="EMBL/GenBank/DDBJ databases">
        <authorList>
            <person name="Morais-Silva F.O."/>
            <person name="Rezende A.M."/>
            <person name="Pimentel C."/>
            <person name="Resende D.M."/>
            <person name="Santos C.I."/>
            <person name="Clemente C."/>
            <person name="de Oliveira L.M."/>
            <person name="da Silva S.M."/>
            <person name="Costa D.A."/>
            <person name="Varela-Raposo A."/>
            <person name="Horacio E.C.A."/>
            <person name="Matos M."/>
            <person name="Flores O."/>
            <person name="Ruiz J.C."/>
            <person name="Rodrigues-Pousada C."/>
        </authorList>
    </citation>
    <scope>NUCLEOTIDE SEQUENCE [LARGE SCALE GENOMIC DNA]</scope>
    <source>
        <strain evidence="2">ATCC 19364 / DSM 1382 / NCIMB 9332 / VKM B-1759</strain>
    </source>
</reference>
<dbReference type="Proteomes" id="UP000016587">
    <property type="component" value="Chromosome"/>
</dbReference>
<keyword evidence="2" id="KW-1185">Reference proteome</keyword>
<proteinExistence type="predicted"/>
<sequence length="640" mass="71078">MKPGATYRAEVWLRQENIPNGQVRFLATGPYASLTQSTPWTVTGTWKKFTYNFTGPAYPNPADRHAALGIEVPSGSGTVWIDNFMVYRYDADHNYKPFTPKKETFTELMGSMPASGPKPAVRFYTTTYAGHSPMKRLLSNYASSRIDYIYNINPASGQFVTVPHALNWSLATGSSAQDRVVPYIVLSEEYTEVEWAQVVEYLGVPYDPASDSPASKPWAYLRYQQRGVGTPWTDEFREIVLELGNETWHQGVGGYGWDGFGRPGYVHLGGTEYGLFANYYFTQGVTGKSWWTTYNLAQKIRFCLNANYDGSETAYGEMAAQHAPSVTSYLGHANYVGPKWETGDRPFEVFDDHGVQEMLVGGYLTMFPLMEQVAETRDLLKARGAANYELVAYEGGPSGYYVPGTESDEYKVLISERYGKSLANAVSALDTWLYSSLKGFTHQEYYSFYSGNGWTSHTMPRAGGFRRHTGWLALMMRNLYASGREMLETSFQSVPTYRREGQDVPLMSAYTIRDNQKYSVFVLSRKLDGEHDNVDFGDGVTPVTIRLPFNSCTSVKRYALTAPDGSPADPRDTNTEAAKVAIRAVSLNPSVIAQGVLTINEESGGVAGGMPGGTAYLYVFENTKSGNFPIAPIQLLLLGN</sequence>
<gene>
    <name evidence="1" type="ORF">DGI_0064</name>
</gene>
<organism evidence="1 2">
    <name type="scientific">Megalodesulfovibrio gigas (strain ATCC 19364 / DSM 1382 / NCIMB 9332 / VKM B-1759)</name>
    <name type="common">Desulfovibrio gigas</name>
    <dbReference type="NCBI Taxonomy" id="1121448"/>
    <lineage>
        <taxon>Bacteria</taxon>
        <taxon>Pseudomonadati</taxon>
        <taxon>Thermodesulfobacteriota</taxon>
        <taxon>Desulfovibrionia</taxon>
        <taxon>Desulfovibrionales</taxon>
        <taxon>Desulfovibrionaceae</taxon>
        <taxon>Megalodesulfovibrio</taxon>
    </lineage>
</organism>
<reference evidence="1 2" key="1">
    <citation type="journal article" date="2013" name="J. Bacteriol.">
        <title>Roles of HynAB and Ech, the only two hydrogenases found in the model sulfate reducer Desulfovibrio gigas.</title>
        <authorList>
            <person name="Morais-Silva F.O."/>
            <person name="Santos C.I."/>
            <person name="Rodrigues R."/>
            <person name="Pereira I.A."/>
            <person name="Rodrigues-Pousada C."/>
        </authorList>
    </citation>
    <scope>NUCLEOTIDE SEQUENCE [LARGE SCALE GENOMIC DNA]</scope>
    <source>
        <strain evidence="2">ATCC 19364 / DSM 1382 / NCIMB 9332 / VKM B-1759</strain>
    </source>
</reference>
<dbReference type="HOGENOM" id="CLU_427434_0_0_7"/>